<dbReference type="PATRIC" id="fig|129137.4.peg.4380"/>
<dbReference type="AlphaFoldDB" id="A0A0P9QND5"/>
<dbReference type="RefSeq" id="WP_135004410.1">
    <property type="nucleotide sequence ID" value="NZ_LIID01000019.1"/>
</dbReference>
<dbReference type="Proteomes" id="UP000050490">
    <property type="component" value="Unassembled WGS sequence"/>
</dbReference>
<name>A0A0P9QND5_PSEA0</name>
<organism evidence="2 3">
    <name type="scientific">Pseudomonas amygdali pv. eriobotryae</name>
    <dbReference type="NCBI Taxonomy" id="129137"/>
    <lineage>
        <taxon>Bacteria</taxon>
        <taxon>Pseudomonadati</taxon>
        <taxon>Pseudomonadota</taxon>
        <taxon>Gammaproteobacteria</taxon>
        <taxon>Pseudomonadales</taxon>
        <taxon>Pseudomonadaceae</taxon>
        <taxon>Pseudomonas</taxon>
        <taxon>Pseudomonas amygdali</taxon>
    </lineage>
</organism>
<accession>A0A0P9QND5</accession>
<reference evidence="2 3" key="1">
    <citation type="submission" date="2015-09" db="EMBL/GenBank/DDBJ databases">
        <title>Genome announcement of multiple Pseudomonas syringae strains.</title>
        <authorList>
            <person name="Thakur S."/>
            <person name="Wang P.W."/>
            <person name="Gong Y."/>
            <person name="Weir B.S."/>
            <person name="Guttman D.S."/>
        </authorList>
    </citation>
    <scope>NUCLEOTIDE SEQUENCE [LARGE SCALE GENOMIC DNA]</scope>
    <source>
        <strain evidence="2 3">ICMP4455</strain>
    </source>
</reference>
<evidence type="ECO:0000313" key="3">
    <source>
        <dbReference type="Proteomes" id="UP000050490"/>
    </source>
</evidence>
<sequence length="320" mass="36860">MKPTKRAKKNQARKQLKLDSERITKEANQNIETPQELMHSLSDVVHYALTIIFAMILSSLLFFVVSKQFDDHFSKQLANRTAMHSETVSKNDVHTFVNSIVGIEPLIEPESRDTGDAIPKKHSVEGMRINNTTQPSNEDYQKVVASNMQYLEYFNSVNRARESLSNNANNDDKEIRRVRIVPAAGLETKDNIFVDIVNYERDKKPSKNEIAENIKKESAFLLASENTEEGKLKLAAAERENQKITNKEPDANPTPTFIREHGISLFILLYVMWGSLQYNDYRKDKKRRLVYEEDESQSEVSPTIIKINNHKDLNRYSNKL</sequence>
<proteinExistence type="predicted"/>
<feature type="transmembrane region" description="Helical" evidence="1">
    <location>
        <begin position="44"/>
        <end position="65"/>
    </location>
</feature>
<evidence type="ECO:0000256" key="1">
    <source>
        <dbReference type="SAM" id="Phobius"/>
    </source>
</evidence>
<comment type="caution">
    <text evidence="2">The sequence shown here is derived from an EMBL/GenBank/DDBJ whole genome shotgun (WGS) entry which is preliminary data.</text>
</comment>
<evidence type="ECO:0000313" key="2">
    <source>
        <dbReference type="EMBL" id="KPX26147.1"/>
    </source>
</evidence>
<keyword evidence="1" id="KW-0812">Transmembrane</keyword>
<protein>
    <submittedName>
        <fullName evidence="2">Uncharacterized protein</fullName>
    </submittedName>
</protein>
<keyword evidence="1" id="KW-1133">Transmembrane helix</keyword>
<keyword evidence="1" id="KW-0472">Membrane</keyword>
<gene>
    <name evidence="2" type="ORF">ALO70_02972</name>
</gene>
<dbReference type="EMBL" id="LJQI01000277">
    <property type="protein sequence ID" value="KPX26147.1"/>
    <property type="molecule type" value="Genomic_DNA"/>
</dbReference>